<reference evidence="5 6" key="1">
    <citation type="submission" date="2018-08" db="EMBL/GenBank/DDBJ databases">
        <title>Meiothermus luteus KCTC 52599 genome sequencing project.</title>
        <authorList>
            <person name="Da Costa M.S."/>
            <person name="Albuquerque L."/>
            <person name="Raposo P."/>
            <person name="Froufe H.J.C."/>
            <person name="Barroso C.S."/>
            <person name="Egas C."/>
        </authorList>
    </citation>
    <scope>NUCLEOTIDE SEQUENCE [LARGE SCALE GENOMIC DNA]</scope>
    <source>
        <strain evidence="5 6">KCTC 52599</strain>
    </source>
</reference>
<dbReference type="InterPro" id="IPR020892">
    <property type="entry name" value="Cyclophilin-type_PPIase_CS"/>
</dbReference>
<dbReference type="EMBL" id="QWKZ01000089">
    <property type="protein sequence ID" value="RIH83075.1"/>
    <property type="molecule type" value="Genomic_DNA"/>
</dbReference>
<evidence type="ECO:0000256" key="3">
    <source>
        <dbReference type="RuleBase" id="RU363019"/>
    </source>
</evidence>
<dbReference type="PRINTS" id="PR00153">
    <property type="entry name" value="CSAPPISMRASE"/>
</dbReference>
<sequence length="216" mass="23972">MRIALTIAVLLALALAGFFLWQGRGRSDRGFGGSMEALPYKSDRPITQFAKPEQVIDPEKFDYYAEIETTKGRFGIDLYEQEAPTTVNSFVFLALHRYFEGVLFHRVIPGFVAQTGDPTGTGMGGPGYRFGLEVTPRLNYDRKGVVGMARTMDPNSNGSQFFITYAPTPNLNQQYTIFGQVVEGMEVVERIAPTEGPGAGGERDRILSVRIFAKER</sequence>
<dbReference type="InterPro" id="IPR029000">
    <property type="entry name" value="Cyclophilin-like_dom_sf"/>
</dbReference>
<dbReference type="PROSITE" id="PS00170">
    <property type="entry name" value="CSA_PPIASE_1"/>
    <property type="match status" value="1"/>
</dbReference>
<organism evidence="5 6">
    <name type="scientific">Meiothermus luteus</name>
    <dbReference type="NCBI Taxonomy" id="2026184"/>
    <lineage>
        <taxon>Bacteria</taxon>
        <taxon>Thermotogati</taxon>
        <taxon>Deinococcota</taxon>
        <taxon>Deinococci</taxon>
        <taxon>Thermales</taxon>
        <taxon>Thermaceae</taxon>
        <taxon>Meiothermus</taxon>
    </lineage>
</organism>
<dbReference type="PROSITE" id="PS50072">
    <property type="entry name" value="CSA_PPIASE_2"/>
    <property type="match status" value="1"/>
</dbReference>
<comment type="function">
    <text evidence="3">PPIases accelerate the folding of proteins. It catalyzes the cis-trans isomerization of proline imidic peptide bonds in oligopeptides.</text>
</comment>
<dbReference type="Pfam" id="PF00160">
    <property type="entry name" value="Pro_isomerase"/>
    <property type="match status" value="1"/>
</dbReference>
<comment type="caution">
    <text evidence="5">The sequence shown here is derived from an EMBL/GenBank/DDBJ whole genome shotgun (WGS) entry which is preliminary data.</text>
</comment>
<dbReference type="AlphaFoldDB" id="A0A399EFZ8"/>
<keyword evidence="1 3" id="KW-0697">Rotamase</keyword>
<proteinExistence type="inferred from homology"/>
<keyword evidence="6" id="KW-1185">Reference proteome</keyword>
<evidence type="ECO:0000256" key="2">
    <source>
        <dbReference type="ARBA" id="ARBA00023235"/>
    </source>
</evidence>
<comment type="catalytic activity">
    <reaction evidence="3">
        <text>[protein]-peptidylproline (omega=180) = [protein]-peptidylproline (omega=0)</text>
        <dbReference type="Rhea" id="RHEA:16237"/>
        <dbReference type="Rhea" id="RHEA-COMP:10747"/>
        <dbReference type="Rhea" id="RHEA-COMP:10748"/>
        <dbReference type="ChEBI" id="CHEBI:83833"/>
        <dbReference type="ChEBI" id="CHEBI:83834"/>
        <dbReference type="EC" id="5.2.1.8"/>
    </reaction>
</comment>
<evidence type="ECO:0000259" key="4">
    <source>
        <dbReference type="PROSITE" id="PS50072"/>
    </source>
</evidence>
<evidence type="ECO:0000313" key="6">
    <source>
        <dbReference type="Proteomes" id="UP000265800"/>
    </source>
</evidence>
<dbReference type="PANTHER" id="PTHR45625">
    <property type="entry name" value="PEPTIDYL-PROLYL CIS-TRANS ISOMERASE-RELATED"/>
    <property type="match status" value="1"/>
</dbReference>
<dbReference type="GO" id="GO:0006457">
    <property type="term" value="P:protein folding"/>
    <property type="evidence" value="ECO:0007669"/>
    <property type="project" value="InterPro"/>
</dbReference>
<gene>
    <name evidence="5" type="primary">ppiB</name>
    <name evidence="5" type="ORF">Mlute_02301</name>
</gene>
<dbReference type="PANTHER" id="PTHR45625:SF4">
    <property type="entry name" value="PEPTIDYLPROLYL ISOMERASE DOMAIN AND WD REPEAT-CONTAINING PROTEIN 1"/>
    <property type="match status" value="1"/>
</dbReference>
<dbReference type="Proteomes" id="UP000265800">
    <property type="component" value="Unassembled WGS sequence"/>
</dbReference>
<protein>
    <recommendedName>
        <fullName evidence="3">Peptidyl-prolyl cis-trans isomerase</fullName>
        <shortName evidence="3">PPIase</shortName>
        <ecNumber evidence="3">5.2.1.8</ecNumber>
    </recommendedName>
</protein>
<dbReference type="Gene3D" id="2.40.100.10">
    <property type="entry name" value="Cyclophilin-like"/>
    <property type="match status" value="1"/>
</dbReference>
<name>A0A399EFZ8_9DEIN</name>
<dbReference type="InterPro" id="IPR044666">
    <property type="entry name" value="Cyclophilin_A-like"/>
</dbReference>
<dbReference type="OrthoDB" id="9807797at2"/>
<dbReference type="CDD" id="cd00317">
    <property type="entry name" value="cyclophilin"/>
    <property type="match status" value="1"/>
</dbReference>
<dbReference type="EC" id="5.2.1.8" evidence="3"/>
<comment type="similarity">
    <text evidence="3">Belongs to the cyclophilin-type PPIase family.</text>
</comment>
<evidence type="ECO:0000313" key="5">
    <source>
        <dbReference type="EMBL" id="RIH83075.1"/>
    </source>
</evidence>
<evidence type="ECO:0000256" key="1">
    <source>
        <dbReference type="ARBA" id="ARBA00023110"/>
    </source>
</evidence>
<keyword evidence="2 3" id="KW-0413">Isomerase</keyword>
<dbReference type="GO" id="GO:0003755">
    <property type="term" value="F:peptidyl-prolyl cis-trans isomerase activity"/>
    <property type="evidence" value="ECO:0007669"/>
    <property type="project" value="UniProtKB-UniRule"/>
</dbReference>
<accession>A0A399EFZ8</accession>
<dbReference type="InterPro" id="IPR002130">
    <property type="entry name" value="Cyclophilin-type_PPIase_dom"/>
</dbReference>
<dbReference type="SUPFAM" id="SSF50891">
    <property type="entry name" value="Cyclophilin-like"/>
    <property type="match status" value="1"/>
</dbReference>
<feature type="domain" description="PPIase cyclophilin-type" evidence="4">
    <location>
        <begin position="72"/>
        <end position="191"/>
    </location>
</feature>